<dbReference type="PROSITE" id="PS00383">
    <property type="entry name" value="TYR_PHOSPHATASE_1"/>
    <property type="match status" value="1"/>
</dbReference>
<evidence type="ECO:0008006" key="6">
    <source>
        <dbReference type="Google" id="ProtNLM"/>
    </source>
</evidence>
<dbReference type="Gene3D" id="3.90.190.10">
    <property type="entry name" value="Protein tyrosine phosphatase superfamily"/>
    <property type="match status" value="1"/>
</dbReference>
<evidence type="ECO:0000259" key="2">
    <source>
        <dbReference type="PROSITE" id="PS50055"/>
    </source>
</evidence>
<feature type="region of interest" description="Disordered" evidence="1">
    <location>
        <begin position="408"/>
        <end position="439"/>
    </location>
</feature>
<dbReference type="InterPro" id="IPR000242">
    <property type="entry name" value="PTP_cat"/>
</dbReference>
<feature type="region of interest" description="Disordered" evidence="1">
    <location>
        <begin position="14"/>
        <end position="84"/>
    </location>
</feature>
<dbReference type="PANTHER" id="PTHR46163">
    <property type="entry name" value="TYROSINE-PROTEIN PHOSPHATASE-RELATED"/>
    <property type="match status" value="1"/>
</dbReference>
<dbReference type="Proteomes" id="UP000835052">
    <property type="component" value="Unassembled WGS sequence"/>
</dbReference>
<name>A0A8S1HCL7_9PELO</name>
<feature type="region of interest" description="Disordered" evidence="1">
    <location>
        <begin position="459"/>
        <end position="488"/>
    </location>
</feature>
<dbReference type="CDD" id="cd00047">
    <property type="entry name" value="PTPc"/>
    <property type="match status" value="1"/>
</dbReference>
<feature type="region of interest" description="Disordered" evidence="1">
    <location>
        <begin position="595"/>
        <end position="621"/>
    </location>
</feature>
<dbReference type="InterPro" id="IPR052782">
    <property type="entry name" value="Oocyte-zygote_transition_reg"/>
</dbReference>
<evidence type="ECO:0000259" key="3">
    <source>
        <dbReference type="PROSITE" id="PS50056"/>
    </source>
</evidence>
<accession>A0A8S1HCL7</accession>
<dbReference type="InterPro" id="IPR003595">
    <property type="entry name" value="Tyr_Pase_cat"/>
</dbReference>
<dbReference type="PANTHER" id="PTHR46163:SF5">
    <property type="entry name" value="TYROSINE-PROTEIN PHOSPHATASE"/>
    <property type="match status" value="1"/>
</dbReference>
<dbReference type="InterPro" id="IPR000387">
    <property type="entry name" value="Tyr_Pase_dom"/>
</dbReference>
<feature type="compositionally biased region" description="Basic residues" evidence="1">
    <location>
        <begin position="22"/>
        <end position="36"/>
    </location>
</feature>
<organism evidence="4 5">
    <name type="scientific">Caenorhabditis auriculariae</name>
    <dbReference type="NCBI Taxonomy" id="2777116"/>
    <lineage>
        <taxon>Eukaryota</taxon>
        <taxon>Metazoa</taxon>
        <taxon>Ecdysozoa</taxon>
        <taxon>Nematoda</taxon>
        <taxon>Chromadorea</taxon>
        <taxon>Rhabditida</taxon>
        <taxon>Rhabditina</taxon>
        <taxon>Rhabditomorpha</taxon>
        <taxon>Rhabditoidea</taxon>
        <taxon>Rhabditidae</taxon>
        <taxon>Peloderinae</taxon>
        <taxon>Caenorhabditis</taxon>
    </lineage>
</organism>
<evidence type="ECO:0000256" key="1">
    <source>
        <dbReference type="SAM" id="MobiDB-lite"/>
    </source>
</evidence>
<dbReference type="AlphaFoldDB" id="A0A8S1HCL7"/>
<dbReference type="SMART" id="SM00404">
    <property type="entry name" value="PTPc_motif"/>
    <property type="match status" value="1"/>
</dbReference>
<sequence length="727" mass="77759">MIKENQGGYFYFGIAVEMTSNRAKKKKDTEKKRGKKSTQENSLRKQKKKGTTRRKHSKRHSSKQQEPSENSGRESGRATAQEASRQMVDNDFVFESCVHPSSSNQLPAQKKAFEEFVRRTKDLGLEGLVNEYVEKVKPYIGASVGRKAFDENMDKNRYKDVVCNDMTRVVLRDGKDGDYIHANYVRGLTPLYILTQGPLANTMVDFWRMIVQEKVSVITMLCDFIEMGKRKCETYYPTTVGEKMKHGDYTITCDLVDEQIDAHITQSILTVEIGSKTAKVTHCRMKTWPDKTVPKSAKSLLRNLYLLRTSPNAVVIHCSAGIGRTGTFVAVELCLQTIFNGNTVNMPEICQKLRSCRLSCVQVDLQYLALALTVCECGTAFQYITEEGLVNDVIKLKEKFLAYVADHPPEGGAAPPPPPAFVPDPKATRPPGSAEPTSVLPLPPVFVTGQEPLIPVQNLPLAPPPPVQPTQPQKAEGVTTKQPPVPPPAPVVKPAVPAAAPSAPPAQAKPFPVPITPAPPAKNDSARPKAHQPVPAVSTTTAPMSTATTVGALSTSTVPTTTVIAPSGRRSVPSTAPKPKTMVPPPVPAALVKPAAAPAQPIPSKPATSNPGGAAPALTAGKSMAPLPAPGGQMKPTSFATSPLISLGLMKSSAPIAAPKNVPASPVCPAPAPTGQPTTGVPPGQPTNTVPIAKPDKKAVAINDVMPNTRPSTPGVALLRIIFALQM</sequence>
<dbReference type="SUPFAM" id="SSF52799">
    <property type="entry name" value="(Phosphotyrosine protein) phosphatases II"/>
    <property type="match status" value="1"/>
</dbReference>
<gene>
    <name evidence="4" type="ORF">CAUJ_LOCUS8896</name>
</gene>
<dbReference type="InterPro" id="IPR029021">
    <property type="entry name" value="Prot-tyrosine_phosphatase-like"/>
</dbReference>
<evidence type="ECO:0000313" key="5">
    <source>
        <dbReference type="Proteomes" id="UP000835052"/>
    </source>
</evidence>
<reference evidence="4" key="1">
    <citation type="submission" date="2020-10" db="EMBL/GenBank/DDBJ databases">
        <authorList>
            <person name="Kikuchi T."/>
        </authorList>
    </citation>
    <scope>NUCLEOTIDE SEQUENCE</scope>
    <source>
        <strain evidence="4">NKZ352</strain>
    </source>
</reference>
<feature type="domain" description="Tyrosine-protein phosphatase" evidence="2">
    <location>
        <begin position="151"/>
        <end position="377"/>
    </location>
</feature>
<feature type="region of interest" description="Disordered" evidence="1">
    <location>
        <begin position="516"/>
        <end position="537"/>
    </location>
</feature>
<dbReference type="SMART" id="SM00194">
    <property type="entry name" value="PTPc"/>
    <property type="match status" value="1"/>
</dbReference>
<dbReference type="PROSITE" id="PS50055">
    <property type="entry name" value="TYR_PHOSPHATASE_PTP"/>
    <property type="match status" value="1"/>
</dbReference>
<dbReference type="OrthoDB" id="10253954at2759"/>
<feature type="compositionally biased region" description="Basic residues" evidence="1">
    <location>
        <begin position="44"/>
        <end position="62"/>
    </location>
</feature>
<evidence type="ECO:0000313" key="4">
    <source>
        <dbReference type="EMBL" id="CAD6192977.1"/>
    </source>
</evidence>
<comment type="caution">
    <text evidence="4">The sequence shown here is derived from an EMBL/GenBank/DDBJ whole genome shotgun (WGS) entry which is preliminary data.</text>
</comment>
<proteinExistence type="predicted"/>
<dbReference type="Pfam" id="PF00102">
    <property type="entry name" value="Y_phosphatase"/>
    <property type="match status" value="1"/>
</dbReference>
<protein>
    <recommendedName>
        <fullName evidence="6">Tyrosine-protein phosphatase domain-containing protein</fullName>
    </recommendedName>
</protein>
<dbReference type="EMBL" id="CAJGYM010000031">
    <property type="protein sequence ID" value="CAD6192977.1"/>
    <property type="molecule type" value="Genomic_DNA"/>
</dbReference>
<dbReference type="PROSITE" id="PS50056">
    <property type="entry name" value="TYR_PHOSPHATASE_2"/>
    <property type="match status" value="1"/>
</dbReference>
<dbReference type="InterPro" id="IPR016130">
    <property type="entry name" value="Tyr_Pase_AS"/>
</dbReference>
<dbReference type="GO" id="GO:0004725">
    <property type="term" value="F:protein tyrosine phosphatase activity"/>
    <property type="evidence" value="ECO:0007669"/>
    <property type="project" value="InterPro"/>
</dbReference>
<dbReference type="PRINTS" id="PR00700">
    <property type="entry name" value="PRTYPHPHTASE"/>
</dbReference>
<keyword evidence="5" id="KW-1185">Reference proteome</keyword>
<feature type="domain" description="Tyrosine specific protein phosphatases" evidence="3">
    <location>
        <begin position="291"/>
        <end position="368"/>
    </location>
</feature>